<feature type="compositionally biased region" description="Basic and acidic residues" evidence="2">
    <location>
        <begin position="125"/>
        <end position="135"/>
    </location>
</feature>
<keyword evidence="4" id="KW-1185">Reference proteome</keyword>
<feature type="compositionally biased region" description="Basic and acidic residues" evidence="2">
    <location>
        <begin position="899"/>
        <end position="915"/>
    </location>
</feature>
<dbReference type="EnsemblMetazoa" id="AAEL004348-RA">
    <property type="protein sequence ID" value="AAEL004348-PA"/>
    <property type="gene ID" value="AAEL004348"/>
</dbReference>
<feature type="compositionally biased region" description="Polar residues" evidence="2">
    <location>
        <begin position="999"/>
        <end position="1010"/>
    </location>
</feature>
<feature type="region of interest" description="Disordered" evidence="2">
    <location>
        <begin position="192"/>
        <end position="220"/>
    </location>
</feature>
<feature type="compositionally biased region" description="Low complexity" evidence="2">
    <location>
        <begin position="519"/>
        <end position="532"/>
    </location>
</feature>
<feature type="compositionally biased region" description="Acidic residues" evidence="2">
    <location>
        <begin position="457"/>
        <end position="466"/>
    </location>
</feature>
<evidence type="ECO:0000256" key="1">
    <source>
        <dbReference type="SAM" id="Coils"/>
    </source>
</evidence>
<reference evidence="3 4" key="1">
    <citation type="submission" date="2017-06" db="EMBL/GenBank/DDBJ databases">
        <title>Aedes aegypti genome working group (AGWG) sequencing and assembly.</title>
        <authorList>
            <consortium name="Aedes aegypti Genome Working Group (AGWG)"/>
            <person name="Matthews B.J."/>
        </authorList>
    </citation>
    <scope>NUCLEOTIDE SEQUENCE [LARGE SCALE GENOMIC DNA]</scope>
    <source>
        <strain evidence="3 4">LVP_AGWG</strain>
    </source>
</reference>
<dbReference type="InParanoid" id="A0A1S4F7H7"/>
<accession>A0A1S4F7H7</accession>
<feature type="compositionally biased region" description="Basic and acidic residues" evidence="2">
    <location>
        <begin position="297"/>
        <end position="311"/>
    </location>
</feature>
<feature type="compositionally biased region" description="Polar residues" evidence="2">
    <location>
        <begin position="888"/>
        <end position="898"/>
    </location>
</feature>
<gene>
    <name evidence="3" type="primary">5564598</name>
</gene>
<evidence type="ECO:0000313" key="3">
    <source>
        <dbReference type="EnsemblMetazoa" id="AAEL004348-PA"/>
    </source>
</evidence>
<feature type="compositionally biased region" description="Basic and acidic residues" evidence="2">
    <location>
        <begin position="1032"/>
        <end position="1046"/>
    </location>
</feature>
<feature type="compositionally biased region" description="Basic and acidic residues" evidence="2">
    <location>
        <begin position="562"/>
        <end position="586"/>
    </location>
</feature>
<feature type="region of interest" description="Disordered" evidence="2">
    <location>
        <begin position="112"/>
        <end position="173"/>
    </location>
</feature>
<feature type="compositionally biased region" description="Basic and acidic residues" evidence="2">
    <location>
        <begin position="145"/>
        <end position="170"/>
    </location>
</feature>
<feature type="compositionally biased region" description="Polar residues" evidence="2">
    <location>
        <begin position="845"/>
        <end position="863"/>
    </location>
</feature>
<organism evidence="3 4">
    <name type="scientific">Aedes aegypti</name>
    <name type="common">Yellowfever mosquito</name>
    <name type="synonym">Culex aegypti</name>
    <dbReference type="NCBI Taxonomy" id="7159"/>
    <lineage>
        <taxon>Eukaryota</taxon>
        <taxon>Metazoa</taxon>
        <taxon>Ecdysozoa</taxon>
        <taxon>Arthropoda</taxon>
        <taxon>Hexapoda</taxon>
        <taxon>Insecta</taxon>
        <taxon>Pterygota</taxon>
        <taxon>Neoptera</taxon>
        <taxon>Endopterygota</taxon>
        <taxon>Diptera</taxon>
        <taxon>Nematocera</taxon>
        <taxon>Culicoidea</taxon>
        <taxon>Culicidae</taxon>
        <taxon>Culicinae</taxon>
        <taxon>Aedini</taxon>
        <taxon>Aedes</taxon>
        <taxon>Stegomyia</taxon>
    </lineage>
</organism>
<reference evidence="3" key="2">
    <citation type="submission" date="2020-05" db="UniProtKB">
        <authorList>
            <consortium name="EnsemblMetazoa"/>
        </authorList>
    </citation>
    <scope>IDENTIFICATION</scope>
    <source>
        <strain evidence="3">LVP_AGWG</strain>
    </source>
</reference>
<feature type="compositionally biased region" description="Basic and acidic residues" evidence="2">
    <location>
        <begin position="669"/>
        <end position="697"/>
    </location>
</feature>
<feature type="coiled-coil region" evidence="1">
    <location>
        <begin position="18"/>
        <end position="52"/>
    </location>
</feature>
<feature type="compositionally biased region" description="Polar residues" evidence="2">
    <location>
        <begin position="982"/>
        <end position="991"/>
    </location>
</feature>
<feature type="compositionally biased region" description="Polar residues" evidence="2">
    <location>
        <begin position="548"/>
        <end position="558"/>
    </location>
</feature>
<dbReference type="VEuPathDB" id="VectorBase:AAEL004348"/>
<feature type="compositionally biased region" description="Polar residues" evidence="2">
    <location>
        <begin position="1098"/>
        <end position="1110"/>
    </location>
</feature>
<dbReference type="OrthoDB" id="1938039at2759"/>
<feature type="region of interest" description="Disordered" evidence="2">
    <location>
        <begin position="822"/>
        <end position="865"/>
    </location>
</feature>
<name>A0A1S4F7H7_AEDAE</name>
<evidence type="ECO:0000256" key="2">
    <source>
        <dbReference type="SAM" id="MobiDB-lite"/>
    </source>
</evidence>
<feature type="compositionally biased region" description="Basic and acidic residues" evidence="2">
    <location>
        <begin position="192"/>
        <end position="205"/>
    </location>
</feature>
<evidence type="ECO:0000313" key="4">
    <source>
        <dbReference type="Proteomes" id="UP000008820"/>
    </source>
</evidence>
<feature type="compositionally biased region" description="Acidic residues" evidence="2">
    <location>
        <begin position="482"/>
        <end position="492"/>
    </location>
</feature>
<dbReference type="Proteomes" id="UP000008820">
    <property type="component" value="Chromosome 3"/>
</dbReference>
<keyword evidence="1" id="KW-0175">Coiled coil</keyword>
<sequence length="1160" mass="131129">MDDDYDIYGDLEGFEVETRKETQIVKELNAEIEELKAKIAEKETEKEVITKQNGILLENISSLLLTAKAEIKRKDSLIADIRRQRDDNAFRRNPRSVRKHDKGTQTTLIRMLNQSAQTESVGTMTEKKVDRDRGRDRNRRRSRSTSRDGRRESENSRNRDRIAHNDLRDMIRKKHKLKEALMIENRRERRAMQLKIREKDRERDQRARHRENRSPDLSPVEFPCLRRKSMEEVAKADSVAETKLKETFIPMNKRELDRYVKEMARTDKRSPDANTLQAVSNSDLWDRQLAKKPQRTRSRENCVIKDKHSVSNDHATTTDEAASNSDLWVAPSEGKTSQKKKRTSKLALEDHIIQSDEIGTTGVGASLSPEKMEDVEQKMRALHGESTPSANHEPECMQTSTELIEGLNRSSGALDTSQPPALVIPPQEPPIIELVPELSFEDDLRLNDSRELRIVESEDTAPDQEDERNSSAETVIAKQPLENEEKDLEEGELLSSDESQPAQGDLKRSQPAVPDRVKTTTSRSKLQTTTQKTPKRRDSKAQILLDRLSNSFIRGQVQSSHHRSEDSKSSKHETKANSTSDRHIEYFETSTPNRTTRRKSQRLNSTHEVKEQSKSSQSKTIHPVSADPVDEKAHGKTRKESLKDLFGTDDENSLFGSPDKVSAKRRHSATRDKSDDRKKQKVDSAAHEERAFKDNVSTKRRSKSKTRDKVGVPAEGFPKKEKSNSELNVPIVVDSSSEEAPMPSVQLVQPIHKKAAKKTRTEKCQTSELEATVKTIPEVNDKAPRATSKRSSKEIIIDLSAEEELPKNTTIQKLVAESINAENSPVPGLTDKSKHFPTDQRVCGDQSSLQNPTPMDVSSSSVRLQPDESNALLEESFTDVHVIENIKSTLSNESSQEIQPDKKLVESHQPTKETPEIYEESSRAQLQTVEQEQDESQRSLITSRRAETGVTEVQELQEGLPFDYSNQRSDTQIIKERPALSPQLQAAPISSTERHQHDQQNVLSEGSQEIETFVAAKVAAEGPEDLSSKSSQIDRQEPKASKDQRIVDVPSYESERSSTVTECTDVPACPPNELEHASQTSLPETPQAVPSPEKVTPSDPSESQQRQTPQVIVYSNKYGEYRIEDNNESEITIYVTRKKRRSRKSLPASTEVSSSSIVVE</sequence>
<dbReference type="AlphaFoldDB" id="A0A1S4F7H7"/>
<protein>
    <submittedName>
        <fullName evidence="3">Uncharacterized protein</fullName>
    </submittedName>
</protein>
<feature type="compositionally biased region" description="Basic and acidic residues" evidence="2">
    <location>
        <begin position="629"/>
        <end position="643"/>
    </location>
</feature>
<feature type="region of interest" description="Disordered" evidence="2">
    <location>
        <begin position="1137"/>
        <end position="1160"/>
    </location>
</feature>
<proteinExistence type="predicted"/>
<feature type="region of interest" description="Disordered" evidence="2">
    <location>
        <begin position="451"/>
        <end position="724"/>
    </location>
</feature>
<feature type="compositionally biased region" description="Polar residues" evidence="2">
    <location>
        <begin position="112"/>
        <end position="123"/>
    </location>
</feature>
<feature type="compositionally biased region" description="Polar residues" evidence="2">
    <location>
        <begin position="312"/>
        <end position="326"/>
    </location>
</feature>
<feature type="region of interest" description="Disordered" evidence="2">
    <location>
        <begin position="290"/>
        <end position="343"/>
    </location>
</feature>
<feature type="region of interest" description="Disordered" evidence="2">
    <location>
        <begin position="888"/>
        <end position="1111"/>
    </location>
</feature>